<dbReference type="InterPro" id="IPR048494">
    <property type="entry name" value="Dit-like_N"/>
</dbReference>
<protein>
    <recommendedName>
        <fullName evidence="2">Dit-like phage tail protein N-terminal domain-containing protein</fullName>
    </recommendedName>
</protein>
<name>A0A2C6DLQ7_9GAMM</name>
<dbReference type="EMBL" id="PDDX01000001">
    <property type="protein sequence ID" value="PHI29694.1"/>
    <property type="molecule type" value="Genomic_DNA"/>
</dbReference>
<gene>
    <name evidence="3" type="ORF">CRN84_10285</name>
</gene>
<accession>A0A2C6DLQ7</accession>
<dbReference type="AlphaFoldDB" id="A0A2C6DLQ7"/>
<feature type="compositionally biased region" description="Basic and acidic residues" evidence="1">
    <location>
        <begin position="177"/>
        <end position="188"/>
    </location>
</feature>
<proteinExistence type="predicted"/>
<feature type="region of interest" description="Disordered" evidence="1">
    <location>
        <begin position="164"/>
        <end position="200"/>
    </location>
</feature>
<dbReference type="STRING" id="1111728.GCA_000427805_00598"/>
<dbReference type="RefSeq" id="WP_029093199.1">
    <property type="nucleotide sequence ID" value="NZ_PDDX01000001.1"/>
</dbReference>
<sequence>MSSVWGILAKYLTSPSGVVGFQNEYINMEFDVITNESHNWTADVTTNPIETGEVVTDHVQLKPDSLEISGIVSNASIQRWRGRFLETVFDFLNGESNVQKAFDQLRMLLEKRQPVMVYTKYRNYPDMVLTRLSIPRKAGDGDCIEFSATFTHIKRVSTLTVDAEEAGINPKQGDSPATERKSSPKSDKGSAYPSTAEPDVAVYVENKTTTIENTVSIEINHESK</sequence>
<dbReference type="Proteomes" id="UP000224974">
    <property type="component" value="Unassembled WGS sequence"/>
</dbReference>
<dbReference type="OrthoDB" id="2969869at2"/>
<keyword evidence="4" id="KW-1185">Reference proteome</keyword>
<dbReference type="Pfam" id="PF21821">
    <property type="entry name" value="Dit_like"/>
    <property type="match status" value="1"/>
</dbReference>
<comment type="caution">
    <text evidence="3">The sequence shown here is derived from an EMBL/GenBank/DDBJ whole genome shotgun (WGS) entry which is preliminary data.</text>
</comment>
<evidence type="ECO:0000259" key="2">
    <source>
        <dbReference type="Pfam" id="PF21821"/>
    </source>
</evidence>
<organism evidence="3 4">
    <name type="scientific">Budvicia aquatica</name>
    <dbReference type="NCBI Taxonomy" id="82979"/>
    <lineage>
        <taxon>Bacteria</taxon>
        <taxon>Pseudomonadati</taxon>
        <taxon>Pseudomonadota</taxon>
        <taxon>Gammaproteobacteria</taxon>
        <taxon>Enterobacterales</taxon>
        <taxon>Budviciaceae</taxon>
        <taxon>Budvicia</taxon>
    </lineage>
</organism>
<reference evidence="4" key="1">
    <citation type="submission" date="2017-09" db="EMBL/GenBank/DDBJ databases">
        <title>FDA dAtabase for Regulatory Grade micrObial Sequences (FDA-ARGOS): Supporting development and validation of Infectious Disease Dx tests.</title>
        <authorList>
            <person name="Minogue T."/>
            <person name="Wolcott M."/>
            <person name="Wasieloski L."/>
            <person name="Aguilar W."/>
            <person name="Moore D."/>
            <person name="Tallon L."/>
            <person name="Sadzewicz L."/>
            <person name="Ott S."/>
            <person name="Zhao X."/>
            <person name="Nagaraj S."/>
            <person name="Vavikolanu K."/>
            <person name="Aluvathingal J."/>
            <person name="Nadendla S."/>
            <person name="Sichtig H."/>
        </authorList>
    </citation>
    <scope>NUCLEOTIDE SEQUENCE [LARGE SCALE GENOMIC DNA]</scope>
    <source>
        <strain evidence="4">FDAARGOS_387</strain>
    </source>
</reference>
<evidence type="ECO:0000313" key="3">
    <source>
        <dbReference type="EMBL" id="PHI29694.1"/>
    </source>
</evidence>
<feature type="domain" description="Dit-like phage tail protein N-terminal" evidence="2">
    <location>
        <begin position="30"/>
        <end position="162"/>
    </location>
</feature>
<evidence type="ECO:0000256" key="1">
    <source>
        <dbReference type="SAM" id="MobiDB-lite"/>
    </source>
</evidence>
<evidence type="ECO:0000313" key="4">
    <source>
        <dbReference type="Proteomes" id="UP000224974"/>
    </source>
</evidence>